<gene>
    <name evidence="6" type="ORF">QSV35_03170</name>
</gene>
<dbReference type="SUPFAM" id="SSF52151">
    <property type="entry name" value="FabD/lysophospholipase-like"/>
    <property type="match status" value="1"/>
</dbReference>
<accession>A0ABT7MV38</accession>
<dbReference type="InterPro" id="IPR016035">
    <property type="entry name" value="Acyl_Trfase/lysoPLipase"/>
</dbReference>
<protein>
    <submittedName>
        <fullName evidence="6">Patatin-like phospholipase family protein</fullName>
    </submittedName>
</protein>
<evidence type="ECO:0000256" key="2">
    <source>
        <dbReference type="ARBA" id="ARBA00022963"/>
    </source>
</evidence>
<evidence type="ECO:0000256" key="3">
    <source>
        <dbReference type="ARBA" id="ARBA00023098"/>
    </source>
</evidence>
<keyword evidence="2 4" id="KW-0442">Lipid degradation</keyword>
<evidence type="ECO:0000256" key="1">
    <source>
        <dbReference type="ARBA" id="ARBA00022801"/>
    </source>
</evidence>
<dbReference type="InterPro" id="IPR002641">
    <property type="entry name" value="PNPLA_dom"/>
</dbReference>
<dbReference type="PANTHER" id="PTHR14226">
    <property type="entry name" value="NEUROPATHY TARGET ESTERASE/SWISS CHEESE D.MELANOGASTER"/>
    <property type="match status" value="1"/>
</dbReference>
<feature type="active site" description="Proton acceptor" evidence="4">
    <location>
        <position position="184"/>
    </location>
</feature>
<feature type="short sequence motif" description="GXSXG" evidence="4">
    <location>
        <begin position="40"/>
        <end position="44"/>
    </location>
</feature>
<feature type="domain" description="PNPLA" evidence="5">
    <location>
        <begin position="5"/>
        <end position="197"/>
    </location>
</feature>
<dbReference type="RefSeq" id="WP_286286626.1">
    <property type="nucleotide sequence ID" value="NZ_JASXSZ010000001.1"/>
</dbReference>
<keyword evidence="3 4" id="KW-0443">Lipid metabolism</keyword>
<evidence type="ECO:0000259" key="5">
    <source>
        <dbReference type="PROSITE" id="PS51635"/>
    </source>
</evidence>
<feature type="short sequence motif" description="GXGXXG" evidence="4">
    <location>
        <begin position="9"/>
        <end position="14"/>
    </location>
</feature>
<dbReference type="Gene3D" id="3.40.1090.10">
    <property type="entry name" value="Cytosolic phospholipase A2 catalytic domain"/>
    <property type="match status" value="2"/>
</dbReference>
<dbReference type="Proteomes" id="UP001235064">
    <property type="component" value="Unassembled WGS sequence"/>
</dbReference>
<organism evidence="6 7">
    <name type="scientific">Microbacterium candidum</name>
    <dbReference type="NCBI Taxonomy" id="3041922"/>
    <lineage>
        <taxon>Bacteria</taxon>
        <taxon>Bacillati</taxon>
        <taxon>Actinomycetota</taxon>
        <taxon>Actinomycetes</taxon>
        <taxon>Micrococcales</taxon>
        <taxon>Microbacteriaceae</taxon>
        <taxon>Microbacterium</taxon>
    </lineage>
</organism>
<sequence>MMRALVLGGGGVTGVAWETGLLYGLEQEGLRLRDADRLVGTSAGSVVSAQVAGSTPLQELYRRQVEGASTEIPGSLGFRGTVQLVVDLMLAIDKEAGLRRLGRKAVRATDPAMVGQRRGVIEQRLPQHEWPDRDLRITAVDVESGALRVFDPASGVGLVDAVSASCAVPLVWPVVEIDGRLYMDGGMWSGTNVQLAKGCDRIVVIAPENIGLTKDLRALGQGVRTAIITPDADAKVARGRNSLDPAARRPSAEAGLAQAHRVAEQVRAVWDA</sequence>
<dbReference type="Pfam" id="PF01734">
    <property type="entry name" value="Patatin"/>
    <property type="match status" value="1"/>
</dbReference>
<evidence type="ECO:0000313" key="7">
    <source>
        <dbReference type="Proteomes" id="UP001235064"/>
    </source>
</evidence>
<evidence type="ECO:0000256" key="4">
    <source>
        <dbReference type="PROSITE-ProRule" id="PRU01161"/>
    </source>
</evidence>
<dbReference type="PANTHER" id="PTHR14226:SF57">
    <property type="entry name" value="BLR7027 PROTEIN"/>
    <property type="match status" value="1"/>
</dbReference>
<proteinExistence type="predicted"/>
<dbReference type="PROSITE" id="PS51635">
    <property type="entry name" value="PNPLA"/>
    <property type="match status" value="1"/>
</dbReference>
<reference evidence="6 7" key="1">
    <citation type="submission" date="2023-06" db="EMBL/GenBank/DDBJ databases">
        <title>Microbacterium sp. nov., isolated from a waste landfill.</title>
        <authorList>
            <person name="Wen W."/>
        </authorList>
    </citation>
    <scope>NUCLEOTIDE SEQUENCE [LARGE SCALE GENOMIC DNA]</scope>
    <source>
        <strain evidence="6 7">ASV49</strain>
    </source>
</reference>
<feature type="active site" description="Nucleophile" evidence="4">
    <location>
        <position position="42"/>
    </location>
</feature>
<keyword evidence="1 4" id="KW-0378">Hydrolase</keyword>
<comment type="caution">
    <text evidence="6">The sequence shown here is derived from an EMBL/GenBank/DDBJ whole genome shotgun (WGS) entry which is preliminary data.</text>
</comment>
<name>A0ABT7MV38_9MICO</name>
<dbReference type="InterPro" id="IPR050301">
    <property type="entry name" value="NTE"/>
</dbReference>
<evidence type="ECO:0000313" key="6">
    <source>
        <dbReference type="EMBL" id="MDL9978321.1"/>
    </source>
</evidence>
<feature type="short sequence motif" description="DGA/G" evidence="4">
    <location>
        <begin position="184"/>
        <end position="186"/>
    </location>
</feature>
<dbReference type="EMBL" id="JASXSZ010000001">
    <property type="protein sequence ID" value="MDL9978321.1"/>
    <property type="molecule type" value="Genomic_DNA"/>
</dbReference>
<keyword evidence="7" id="KW-1185">Reference proteome</keyword>